<sequence length="72" mass="7981">MNASTEGSSAGDDDAAELLTPAEVARMFHVDPKTVTRWAQAGKLSYMRTLGGHRRYRRDEVVDLLRDSTQDG</sequence>
<evidence type="ECO:0000313" key="3">
    <source>
        <dbReference type="EMBL" id="RRR23081.1"/>
    </source>
</evidence>
<feature type="domain" description="Helix-turn-helix" evidence="1">
    <location>
        <begin position="18"/>
        <end position="66"/>
    </location>
</feature>
<evidence type="ECO:0000313" key="2">
    <source>
        <dbReference type="EMBL" id="AXK44469.1"/>
    </source>
</evidence>
<dbReference type="InterPro" id="IPR010093">
    <property type="entry name" value="SinI_DNA-bd"/>
</dbReference>
<name>A0A345YKL7_9MICO</name>
<dbReference type="InterPro" id="IPR048048">
    <property type="entry name" value="BldC-like"/>
</dbReference>
<dbReference type="Pfam" id="PF12728">
    <property type="entry name" value="HTH_17"/>
    <property type="match status" value="1"/>
</dbReference>
<evidence type="ECO:0000313" key="4">
    <source>
        <dbReference type="Proteomes" id="UP000254236"/>
    </source>
</evidence>
<keyword evidence="4" id="KW-1185">Reference proteome</keyword>
<dbReference type="Proteomes" id="UP000254236">
    <property type="component" value="Chromosome"/>
</dbReference>
<reference evidence="3 5" key="2">
    <citation type="submission" date="2018-08" db="EMBL/GenBank/DDBJ databases">
        <title>Brachybacterium saurashtrense DSM 23186.</title>
        <authorList>
            <person name="Li Y."/>
        </authorList>
    </citation>
    <scope>NUCLEOTIDE SEQUENCE [LARGE SCALE GENOMIC DNA]</scope>
    <source>
        <strain evidence="3 5">DSM 23186</strain>
    </source>
</reference>
<dbReference type="InterPro" id="IPR009061">
    <property type="entry name" value="DNA-bd_dom_put_sf"/>
</dbReference>
<protein>
    <submittedName>
        <fullName evidence="3">Helix-turn-helix domain-containing protein</fullName>
    </submittedName>
</protein>
<dbReference type="Proteomes" id="UP000282185">
    <property type="component" value="Unassembled WGS sequence"/>
</dbReference>
<evidence type="ECO:0000259" key="1">
    <source>
        <dbReference type="Pfam" id="PF12728"/>
    </source>
</evidence>
<reference evidence="2 4" key="1">
    <citation type="submission" date="2018-07" db="EMBL/GenBank/DDBJ databases">
        <title>Brachybacterium saurashtrense DSM 23186 genome sequence.</title>
        <authorList>
            <person name="Guo L."/>
        </authorList>
    </citation>
    <scope>NUCLEOTIDE SEQUENCE [LARGE SCALE GENOMIC DNA]</scope>
    <source>
        <strain evidence="2 4">DSM 23186</strain>
    </source>
</reference>
<accession>A0A345YKL7</accession>
<dbReference type="OrthoDB" id="3393149at2"/>
<dbReference type="GO" id="GO:0003677">
    <property type="term" value="F:DNA binding"/>
    <property type="evidence" value="ECO:0007669"/>
    <property type="project" value="InterPro"/>
</dbReference>
<proteinExistence type="predicted"/>
<organism evidence="3 5">
    <name type="scientific">Brachybacterium saurashtrense</name>
    <dbReference type="NCBI Taxonomy" id="556288"/>
    <lineage>
        <taxon>Bacteria</taxon>
        <taxon>Bacillati</taxon>
        <taxon>Actinomycetota</taxon>
        <taxon>Actinomycetes</taxon>
        <taxon>Micrococcales</taxon>
        <taxon>Dermabacteraceae</taxon>
        <taxon>Brachybacterium</taxon>
    </lineage>
</organism>
<dbReference type="AlphaFoldDB" id="A0A345YKL7"/>
<dbReference type="Gene3D" id="1.10.1660.10">
    <property type="match status" value="1"/>
</dbReference>
<dbReference type="KEGG" id="bsau:DWV08_01750"/>
<dbReference type="SUPFAM" id="SSF46955">
    <property type="entry name" value="Putative DNA-binding domain"/>
    <property type="match status" value="1"/>
</dbReference>
<evidence type="ECO:0000313" key="5">
    <source>
        <dbReference type="Proteomes" id="UP000282185"/>
    </source>
</evidence>
<dbReference type="RefSeq" id="WP_115412224.1">
    <property type="nucleotide sequence ID" value="NZ_CP031356.1"/>
</dbReference>
<gene>
    <name evidence="2" type="ORF">DWV08_01750</name>
    <name evidence="3" type="ORF">DXU92_06880</name>
</gene>
<dbReference type="CDD" id="cd04762">
    <property type="entry name" value="HTH_MerR-trunc"/>
    <property type="match status" value="1"/>
</dbReference>
<dbReference type="EMBL" id="QSWH01000003">
    <property type="protein sequence ID" value="RRR23081.1"/>
    <property type="molecule type" value="Genomic_DNA"/>
</dbReference>
<dbReference type="InterPro" id="IPR041657">
    <property type="entry name" value="HTH_17"/>
</dbReference>
<dbReference type="EMBL" id="CP031356">
    <property type="protein sequence ID" value="AXK44469.1"/>
    <property type="molecule type" value="Genomic_DNA"/>
</dbReference>
<dbReference type="NCBIfam" id="NF033787">
    <property type="entry name" value="HTH_BldC"/>
    <property type="match status" value="1"/>
</dbReference>
<dbReference type="NCBIfam" id="TIGR01764">
    <property type="entry name" value="excise"/>
    <property type="match status" value="1"/>
</dbReference>